<evidence type="ECO:0000256" key="8">
    <source>
        <dbReference type="SAM" id="SignalP"/>
    </source>
</evidence>
<gene>
    <name evidence="10" type="primary">RvY_10224-1</name>
    <name evidence="10" type="synonym">RvY_10224.1</name>
    <name evidence="10" type="ORF">RvY_10224</name>
</gene>
<feature type="signal peptide" evidence="8">
    <location>
        <begin position="1"/>
        <end position="23"/>
    </location>
</feature>
<proteinExistence type="inferred from homology"/>
<keyword evidence="7" id="KW-0676">Redox-active center</keyword>
<keyword evidence="11" id="KW-1185">Reference proteome</keyword>
<evidence type="ECO:0000256" key="4">
    <source>
        <dbReference type="ARBA" id="ARBA00012723"/>
    </source>
</evidence>
<dbReference type="OrthoDB" id="427280at2759"/>
<evidence type="ECO:0000256" key="3">
    <source>
        <dbReference type="ARBA" id="ARBA00006347"/>
    </source>
</evidence>
<comment type="caution">
    <text evidence="10">The sequence shown here is derived from an EMBL/GenBank/DDBJ whole genome shotgun (WGS) entry which is preliminary data.</text>
</comment>
<dbReference type="SUPFAM" id="SSF52833">
    <property type="entry name" value="Thioredoxin-like"/>
    <property type="match status" value="4"/>
</dbReference>
<comment type="catalytic activity">
    <reaction evidence="1">
        <text>Catalyzes the rearrangement of -S-S- bonds in proteins.</text>
        <dbReference type="EC" id="5.3.4.1"/>
    </reaction>
</comment>
<accession>A0A1D1VL31</accession>
<dbReference type="STRING" id="947166.A0A1D1VL31"/>
<dbReference type="EC" id="5.3.4.1" evidence="4"/>
<dbReference type="CDD" id="cd02981">
    <property type="entry name" value="PDI_b_family"/>
    <property type="match status" value="1"/>
</dbReference>
<sequence length="637" mass="73175">MERMNHLVAAVFAVLLQYSLISGEGRQLDIKHENDVFVLDAETFHHLVQANEIVLVLFHVPWDARYKQMLPDYEKAAKILEAEAPSVSLARIDVSLHPEIPDLIDVRGDSSQFILFHHSKPYNFDDFTTTEALVKKLKDMSQMMWSPARPHPELVDELTQHDFEGTIKGLEVASVLFYRDNCPMCVRLMLEYETALGNMMELVDVGKSVRFIKINLDQAEDIAQKYEIFEVPTLKIFRNGKAYSFKSKEKTAPGILEYLKRQLEPAYKTFDKLEEAEGWGRSYPNKPAVIGQFEDTKNPAFPVFLEVANRFRDDINFAVVKGPLKTRDALDFSPLDADTGEAGFRIVVSPPRRHVSLEDKHSYLFPTTNPTVEMLLDFVSKKSLPKVGQRTLKNANSTYAKRPLLIGYLKVDWGKGEAGDDTVFHRNKMAQVVRGFPDITWCISDRREFKSELARFGFSQNTEELLVGIIGKNGEYYQGPVVEMMNLKHLTDFAEDFRQNRIKPYHRTQSPPTSDDSDDYPVKVVVGATFRKFILRHDKQVALLAHRPQCLACRKALTILNEIAEERKYPGLVFASMDTFGNDPPARFVPKTYPTLFMVPFDKRAQPIRFPSKTFTKEKIIEFLDAHYQRYRPKDEL</sequence>
<dbReference type="GO" id="GO:0005783">
    <property type="term" value="C:endoplasmic reticulum"/>
    <property type="evidence" value="ECO:0007669"/>
    <property type="project" value="TreeGrafter"/>
</dbReference>
<keyword evidence="6" id="KW-0413">Isomerase</keyword>
<protein>
    <recommendedName>
        <fullName evidence="4">protein disulfide-isomerase</fullName>
        <ecNumber evidence="4">5.3.4.1</ecNumber>
    </recommendedName>
</protein>
<feature type="chain" id="PRO_5008898559" description="protein disulfide-isomerase" evidence="8">
    <location>
        <begin position="24"/>
        <end position="637"/>
    </location>
</feature>
<dbReference type="PANTHER" id="PTHR18929">
    <property type="entry name" value="PROTEIN DISULFIDE ISOMERASE"/>
    <property type="match status" value="1"/>
</dbReference>
<evidence type="ECO:0000313" key="10">
    <source>
        <dbReference type="EMBL" id="GAU99188.1"/>
    </source>
</evidence>
<evidence type="ECO:0000256" key="2">
    <source>
        <dbReference type="ARBA" id="ARBA00004319"/>
    </source>
</evidence>
<dbReference type="PANTHER" id="PTHR18929:SF132">
    <property type="entry name" value="PROTEIN DISULFIDE-ISOMERASE A3"/>
    <property type="match status" value="1"/>
</dbReference>
<evidence type="ECO:0000313" key="11">
    <source>
        <dbReference type="Proteomes" id="UP000186922"/>
    </source>
</evidence>
<evidence type="ECO:0000256" key="1">
    <source>
        <dbReference type="ARBA" id="ARBA00001182"/>
    </source>
</evidence>
<evidence type="ECO:0000256" key="7">
    <source>
        <dbReference type="ARBA" id="ARBA00023284"/>
    </source>
</evidence>
<dbReference type="InterPro" id="IPR013766">
    <property type="entry name" value="Thioredoxin_domain"/>
</dbReference>
<feature type="domain" description="Thioredoxin" evidence="9">
    <location>
        <begin position="78"/>
        <end position="264"/>
    </location>
</feature>
<dbReference type="GO" id="GO:0006457">
    <property type="term" value="P:protein folding"/>
    <property type="evidence" value="ECO:0007669"/>
    <property type="project" value="TreeGrafter"/>
</dbReference>
<dbReference type="Gene3D" id="3.40.30.10">
    <property type="entry name" value="Glutaredoxin"/>
    <property type="match status" value="5"/>
</dbReference>
<dbReference type="CDD" id="cd02961">
    <property type="entry name" value="PDI_a_family"/>
    <property type="match status" value="1"/>
</dbReference>
<keyword evidence="5" id="KW-0256">Endoplasmic reticulum</keyword>
<dbReference type="PROSITE" id="PS51352">
    <property type="entry name" value="THIOREDOXIN_2"/>
    <property type="match status" value="1"/>
</dbReference>
<evidence type="ECO:0000256" key="6">
    <source>
        <dbReference type="ARBA" id="ARBA00023235"/>
    </source>
</evidence>
<evidence type="ECO:0000256" key="5">
    <source>
        <dbReference type="ARBA" id="ARBA00022824"/>
    </source>
</evidence>
<reference evidence="10 11" key="1">
    <citation type="journal article" date="2016" name="Nat. Commun.">
        <title>Extremotolerant tardigrade genome and improved radiotolerance of human cultured cells by tardigrade-unique protein.</title>
        <authorList>
            <person name="Hashimoto T."/>
            <person name="Horikawa D.D."/>
            <person name="Saito Y."/>
            <person name="Kuwahara H."/>
            <person name="Kozuka-Hata H."/>
            <person name="Shin-I T."/>
            <person name="Minakuchi Y."/>
            <person name="Ohishi K."/>
            <person name="Motoyama A."/>
            <person name="Aizu T."/>
            <person name="Enomoto A."/>
            <person name="Kondo K."/>
            <person name="Tanaka S."/>
            <person name="Hara Y."/>
            <person name="Koshikawa S."/>
            <person name="Sagara H."/>
            <person name="Miura T."/>
            <person name="Yokobori S."/>
            <person name="Miyagawa K."/>
            <person name="Suzuki Y."/>
            <person name="Kubo T."/>
            <person name="Oyama M."/>
            <person name="Kohara Y."/>
            <person name="Fujiyama A."/>
            <person name="Arakawa K."/>
            <person name="Katayama T."/>
            <person name="Toyoda A."/>
            <person name="Kunieda T."/>
        </authorList>
    </citation>
    <scope>NUCLEOTIDE SEQUENCE [LARGE SCALE GENOMIC DNA]</scope>
    <source>
        <strain evidence="10 11">YOKOZUNA-1</strain>
    </source>
</reference>
<name>A0A1D1VL31_RAMVA</name>
<keyword evidence="8" id="KW-0732">Signal</keyword>
<dbReference type="GO" id="GO:0034976">
    <property type="term" value="P:response to endoplasmic reticulum stress"/>
    <property type="evidence" value="ECO:0007669"/>
    <property type="project" value="TreeGrafter"/>
</dbReference>
<organism evidence="10 11">
    <name type="scientific">Ramazzottius varieornatus</name>
    <name type="common">Water bear</name>
    <name type="synonym">Tardigrade</name>
    <dbReference type="NCBI Taxonomy" id="947166"/>
    <lineage>
        <taxon>Eukaryota</taxon>
        <taxon>Metazoa</taxon>
        <taxon>Ecdysozoa</taxon>
        <taxon>Tardigrada</taxon>
        <taxon>Eutardigrada</taxon>
        <taxon>Parachela</taxon>
        <taxon>Hypsibioidea</taxon>
        <taxon>Ramazzottiidae</taxon>
        <taxon>Ramazzottius</taxon>
    </lineage>
</organism>
<dbReference type="EMBL" id="BDGG01000005">
    <property type="protein sequence ID" value="GAU99188.1"/>
    <property type="molecule type" value="Genomic_DNA"/>
</dbReference>
<dbReference type="Pfam" id="PF00085">
    <property type="entry name" value="Thioredoxin"/>
    <property type="match status" value="2"/>
</dbReference>
<dbReference type="Proteomes" id="UP000186922">
    <property type="component" value="Unassembled WGS sequence"/>
</dbReference>
<dbReference type="GO" id="GO:0003756">
    <property type="term" value="F:protein disulfide isomerase activity"/>
    <property type="evidence" value="ECO:0007669"/>
    <property type="project" value="TreeGrafter"/>
</dbReference>
<dbReference type="InterPro" id="IPR036249">
    <property type="entry name" value="Thioredoxin-like_sf"/>
</dbReference>
<comment type="similarity">
    <text evidence="3">Belongs to the protein disulfide isomerase family.</text>
</comment>
<evidence type="ECO:0000259" key="9">
    <source>
        <dbReference type="PROSITE" id="PS51352"/>
    </source>
</evidence>
<dbReference type="AlphaFoldDB" id="A0A1D1VL31"/>
<comment type="subcellular location">
    <subcellularLocation>
        <location evidence="2">Endoplasmic reticulum lumen</location>
    </subcellularLocation>
</comment>